<dbReference type="Proteomes" id="UP000602395">
    <property type="component" value="Unassembled WGS sequence"/>
</dbReference>
<proteinExistence type="predicted"/>
<dbReference type="EMBL" id="JACWMS010000001">
    <property type="protein sequence ID" value="MBD1319300.1"/>
    <property type="molecule type" value="Genomic_DNA"/>
</dbReference>
<evidence type="ECO:0000313" key="3">
    <source>
        <dbReference type="EMBL" id="MBD1319300.1"/>
    </source>
</evidence>
<sequence length="152" mass="15663">MKQLIRAIVGVVAVTVVAGFLPAQAAATPSSGISAVTLAEGDIPAGLLPFVPKGVHVAVREITVAPGGTTGWHYHDGDLVGLIRSGTFTHPGPDCVPTIYRPGEIIREPHGQANTHAGRNLGNTPVVLDVLYLLPLGKPLSEDAPAPGCDKE</sequence>
<feature type="signal peptide" evidence="1">
    <location>
        <begin position="1"/>
        <end position="25"/>
    </location>
</feature>
<protein>
    <submittedName>
        <fullName evidence="3">Cupin domain-containing protein</fullName>
    </submittedName>
</protein>
<comment type="caution">
    <text evidence="3">The sequence shown here is derived from an EMBL/GenBank/DDBJ whole genome shotgun (WGS) entry which is preliminary data.</text>
</comment>
<dbReference type="Gene3D" id="2.60.120.10">
    <property type="entry name" value="Jelly Rolls"/>
    <property type="match status" value="1"/>
</dbReference>
<organism evidence="3 4">
    <name type="scientific">Gordonia hankookensis</name>
    <dbReference type="NCBI Taxonomy" id="589403"/>
    <lineage>
        <taxon>Bacteria</taxon>
        <taxon>Bacillati</taxon>
        <taxon>Actinomycetota</taxon>
        <taxon>Actinomycetes</taxon>
        <taxon>Mycobacteriales</taxon>
        <taxon>Gordoniaceae</taxon>
        <taxon>Gordonia</taxon>
    </lineage>
</organism>
<evidence type="ECO:0000313" key="4">
    <source>
        <dbReference type="Proteomes" id="UP000602395"/>
    </source>
</evidence>
<evidence type="ECO:0000256" key="1">
    <source>
        <dbReference type="SAM" id="SignalP"/>
    </source>
</evidence>
<dbReference type="InterPro" id="IPR014710">
    <property type="entry name" value="RmlC-like_jellyroll"/>
</dbReference>
<accession>A0ABR7W919</accession>
<dbReference type="InterPro" id="IPR011051">
    <property type="entry name" value="RmlC_Cupin_sf"/>
</dbReference>
<feature type="chain" id="PRO_5047445424" evidence="1">
    <location>
        <begin position="26"/>
        <end position="152"/>
    </location>
</feature>
<dbReference type="SUPFAM" id="SSF51182">
    <property type="entry name" value="RmlC-like cupins"/>
    <property type="match status" value="1"/>
</dbReference>
<dbReference type="InterPro" id="IPR013096">
    <property type="entry name" value="Cupin_2"/>
</dbReference>
<evidence type="ECO:0000259" key="2">
    <source>
        <dbReference type="Pfam" id="PF07883"/>
    </source>
</evidence>
<keyword evidence="4" id="KW-1185">Reference proteome</keyword>
<reference evidence="3 4" key="1">
    <citation type="submission" date="2020-09" db="EMBL/GenBank/DDBJ databases">
        <title>Novel species in genus Gordonia.</title>
        <authorList>
            <person name="Zhang G."/>
        </authorList>
    </citation>
    <scope>NUCLEOTIDE SEQUENCE [LARGE SCALE GENOMIC DNA]</scope>
    <source>
        <strain evidence="3 4">ON-33</strain>
    </source>
</reference>
<dbReference type="RefSeq" id="WP_190266148.1">
    <property type="nucleotide sequence ID" value="NZ_BAABAD010000003.1"/>
</dbReference>
<gene>
    <name evidence="3" type="ORF">IDF66_06865</name>
</gene>
<keyword evidence="1" id="KW-0732">Signal</keyword>
<dbReference type="Pfam" id="PF07883">
    <property type="entry name" value="Cupin_2"/>
    <property type="match status" value="1"/>
</dbReference>
<feature type="domain" description="Cupin type-2" evidence="2">
    <location>
        <begin position="62"/>
        <end position="128"/>
    </location>
</feature>
<name>A0ABR7W919_9ACTN</name>